<feature type="region of interest" description="Disordered" evidence="8">
    <location>
        <begin position="43"/>
        <end position="62"/>
    </location>
</feature>
<evidence type="ECO:0000256" key="3">
    <source>
        <dbReference type="ARBA" id="ARBA00022737"/>
    </source>
</evidence>
<evidence type="ECO:0000256" key="6">
    <source>
        <dbReference type="ARBA" id="ARBA00023242"/>
    </source>
</evidence>
<reference evidence="12" key="1">
    <citation type="submission" date="2016-06" db="UniProtKB">
        <authorList>
            <consortium name="WormBaseParasite"/>
        </authorList>
    </citation>
    <scope>IDENTIFICATION</scope>
</reference>
<evidence type="ECO:0000256" key="4">
    <source>
        <dbReference type="ARBA" id="ARBA00022771"/>
    </source>
</evidence>
<sequence>MVVLDGRIAAPTADHTASTQHTHLAKAARSVGRASHAYIEATAHSPQAPGSAEQAGSRIQKANSSPRLKLVLLLLSSDDHDTPSHRKNAHLVDSRRPSDAPPRFVCLVGMSGGTPELLIRTTPGGGGGQHTASTVEGGGGEKLRNTLPTSLIQVAASAAQLDNNCNLCAKSFPSQKLLQQHQHMFHTEKAFICEICGKAFRFRSNLAEHRSVHTALKPYVCKFCGKSSRLKGG</sequence>
<feature type="domain" description="C2H2-type" evidence="9">
    <location>
        <begin position="163"/>
        <end position="191"/>
    </location>
</feature>
<keyword evidence="3" id="KW-0677">Repeat</keyword>
<dbReference type="Gene3D" id="3.30.160.60">
    <property type="entry name" value="Classic Zinc Finger"/>
    <property type="match status" value="2"/>
</dbReference>
<evidence type="ECO:0000256" key="5">
    <source>
        <dbReference type="ARBA" id="ARBA00022833"/>
    </source>
</evidence>
<accession>A0A183UBE0</accession>
<dbReference type="PROSITE" id="PS50157">
    <property type="entry name" value="ZINC_FINGER_C2H2_2"/>
    <property type="match status" value="2"/>
</dbReference>
<dbReference type="SUPFAM" id="SSF57667">
    <property type="entry name" value="beta-beta-alpha zinc fingers"/>
    <property type="match status" value="1"/>
</dbReference>
<keyword evidence="2" id="KW-0479">Metal-binding</keyword>
<evidence type="ECO:0000313" key="11">
    <source>
        <dbReference type="Proteomes" id="UP000050794"/>
    </source>
</evidence>
<dbReference type="FunFam" id="3.30.160.60:FF:002484">
    <property type="entry name" value="Protein CBR-LSY-2"/>
    <property type="match status" value="1"/>
</dbReference>
<keyword evidence="4 7" id="KW-0863">Zinc-finger</keyword>
<dbReference type="PANTHER" id="PTHR16515">
    <property type="entry name" value="PR DOMAIN ZINC FINGER PROTEIN"/>
    <property type="match status" value="1"/>
</dbReference>
<organism evidence="11 12">
    <name type="scientific">Toxocara canis</name>
    <name type="common">Canine roundworm</name>
    <dbReference type="NCBI Taxonomy" id="6265"/>
    <lineage>
        <taxon>Eukaryota</taxon>
        <taxon>Metazoa</taxon>
        <taxon>Ecdysozoa</taxon>
        <taxon>Nematoda</taxon>
        <taxon>Chromadorea</taxon>
        <taxon>Rhabditida</taxon>
        <taxon>Spirurina</taxon>
        <taxon>Ascaridomorpha</taxon>
        <taxon>Ascaridoidea</taxon>
        <taxon>Toxocaridae</taxon>
        <taxon>Toxocara</taxon>
    </lineage>
</organism>
<evidence type="ECO:0000256" key="2">
    <source>
        <dbReference type="ARBA" id="ARBA00022723"/>
    </source>
</evidence>
<evidence type="ECO:0000256" key="7">
    <source>
        <dbReference type="PROSITE-ProRule" id="PRU00042"/>
    </source>
</evidence>
<feature type="region of interest" description="Disordered" evidence="8">
    <location>
        <begin position="79"/>
        <end position="98"/>
    </location>
</feature>
<dbReference type="SMART" id="SM00355">
    <property type="entry name" value="ZnF_C2H2"/>
    <property type="match status" value="2"/>
</dbReference>
<dbReference type="Proteomes" id="UP000050794">
    <property type="component" value="Unassembled WGS sequence"/>
</dbReference>
<dbReference type="GO" id="GO:0010468">
    <property type="term" value="P:regulation of gene expression"/>
    <property type="evidence" value="ECO:0007669"/>
    <property type="project" value="TreeGrafter"/>
</dbReference>
<feature type="region of interest" description="Disordered" evidence="8">
    <location>
        <begin position="122"/>
        <end position="141"/>
    </location>
</feature>
<keyword evidence="5" id="KW-0862">Zinc</keyword>
<evidence type="ECO:0000313" key="12">
    <source>
        <dbReference type="WBParaSite" id="TCNE_0000581001-mRNA-1"/>
    </source>
</evidence>
<dbReference type="GO" id="GO:0016607">
    <property type="term" value="C:nuclear speck"/>
    <property type="evidence" value="ECO:0007669"/>
    <property type="project" value="UniProtKB-SubCell"/>
</dbReference>
<protein>
    <submittedName>
        <fullName evidence="12">Zinc finger protein</fullName>
    </submittedName>
</protein>
<evidence type="ECO:0000313" key="10">
    <source>
        <dbReference type="EMBL" id="VDM37047.1"/>
    </source>
</evidence>
<dbReference type="PANTHER" id="PTHR16515:SF49">
    <property type="entry name" value="GASTRULA ZINC FINGER PROTEIN XLCGF49.1-LIKE-RELATED"/>
    <property type="match status" value="1"/>
</dbReference>
<proteinExistence type="predicted"/>
<evidence type="ECO:0000256" key="8">
    <source>
        <dbReference type="SAM" id="MobiDB-lite"/>
    </source>
</evidence>
<gene>
    <name evidence="10" type="ORF">TCNE_LOCUS5810</name>
</gene>
<dbReference type="GO" id="GO:0008270">
    <property type="term" value="F:zinc ion binding"/>
    <property type="evidence" value="ECO:0007669"/>
    <property type="project" value="UniProtKB-KW"/>
</dbReference>
<dbReference type="EMBL" id="UYWY01019395">
    <property type="protein sequence ID" value="VDM37047.1"/>
    <property type="molecule type" value="Genomic_DNA"/>
</dbReference>
<feature type="domain" description="C2H2-type" evidence="9">
    <location>
        <begin position="191"/>
        <end position="218"/>
    </location>
</feature>
<dbReference type="InterPro" id="IPR036236">
    <property type="entry name" value="Znf_C2H2_sf"/>
</dbReference>
<dbReference type="InterPro" id="IPR013087">
    <property type="entry name" value="Znf_C2H2_type"/>
</dbReference>
<dbReference type="Pfam" id="PF00096">
    <property type="entry name" value="zf-C2H2"/>
    <property type="match status" value="2"/>
</dbReference>
<dbReference type="AlphaFoldDB" id="A0A183UBE0"/>
<keyword evidence="11" id="KW-1185">Reference proteome</keyword>
<dbReference type="InterPro" id="IPR050331">
    <property type="entry name" value="Zinc_finger"/>
</dbReference>
<dbReference type="WBParaSite" id="TCNE_0000581001-mRNA-1">
    <property type="protein sequence ID" value="TCNE_0000581001-mRNA-1"/>
    <property type="gene ID" value="TCNE_0000581001"/>
</dbReference>
<keyword evidence="6" id="KW-0539">Nucleus</keyword>
<name>A0A183UBE0_TOXCA</name>
<evidence type="ECO:0000259" key="9">
    <source>
        <dbReference type="PROSITE" id="PS50157"/>
    </source>
</evidence>
<comment type="subcellular location">
    <subcellularLocation>
        <location evidence="1">Nucleus speckle</location>
    </subcellularLocation>
</comment>
<evidence type="ECO:0000256" key="1">
    <source>
        <dbReference type="ARBA" id="ARBA00004324"/>
    </source>
</evidence>
<dbReference type="PROSITE" id="PS00028">
    <property type="entry name" value="ZINC_FINGER_C2H2_1"/>
    <property type="match status" value="1"/>
</dbReference>
<reference evidence="10 11" key="2">
    <citation type="submission" date="2018-11" db="EMBL/GenBank/DDBJ databases">
        <authorList>
            <consortium name="Pathogen Informatics"/>
        </authorList>
    </citation>
    <scope>NUCLEOTIDE SEQUENCE [LARGE SCALE GENOMIC DNA]</scope>
</reference>